<protein>
    <recommendedName>
        <fullName evidence="2">Fe2OG dioxygenase domain-containing protein</fullName>
    </recommendedName>
</protein>
<reference evidence="1" key="1">
    <citation type="submission" date="2018-05" db="EMBL/GenBank/DDBJ databases">
        <authorList>
            <person name="Lanie J.A."/>
            <person name="Ng W.-L."/>
            <person name="Kazmierczak K.M."/>
            <person name="Andrzejewski T.M."/>
            <person name="Davidsen T.M."/>
            <person name="Wayne K.J."/>
            <person name="Tettelin H."/>
            <person name="Glass J.I."/>
            <person name="Rusch D."/>
            <person name="Podicherti R."/>
            <person name="Tsui H.-C.T."/>
            <person name="Winkler M.E."/>
        </authorList>
    </citation>
    <scope>NUCLEOTIDE SEQUENCE</scope>
</reference>
<dbReference type="GO" id="GO:0046872">
    <property type="term" value="F:metal ion binding"/>
    <property type="evidence" value="ECO:0007669"/>
    <property type="project" value="UniProtKB-ARBA"/>
</dbReference>
<dbReference type="EMBL" id="UINC01018221">
    <property type="protein sequence ID" value="SVA76339.1"/>
    <property type="molecule type" value="Genomic_DNA"/>
</dbReference>
<sequence length="192" mass="21470">ARDESILDLVEQVIGPDVILWGCQAFCKPPGDGMEVPWHQDGHYWPIRPLATCTVWIALDDSVIENGCLRVIPGSHGSKVLYSHLKENRTDIVLNQRVRDDLFDKSTAVDVELEAGQMSLHDVYLIHGSNPNRSTRRRAGLAIRYMPGSSLFDRKISTGDSSVGYTVDFATRPLWLLRGKDLTGQNDFNIGH</sequence>
<proteinExistence type="predicted"/>
<organism evidence="1">
    <name type="scientific">marine metagenome</name>
    <dbReference type="NCBI Taxonomy" id="408172"/>
    <lineage>
        <taxon>unclassified sequences</taxon>
        <taxon>metagenomes</taxon>
        <taxon>ecological metagenomes</taxon>
    </lineage>
</organism>
<evidence type="ECO:0008006" key="2">
    <source>
        <dbReference type="Google" id="ProtNLM"/>
    </source>
</evidence>
<evidence type="ECO:0000313" key="1">
    <source>
        <dbReference type="EMBL" id="SVA76339.1"/>
    </source>
</evidence>
<gene>
    <name evidence="1" type="ORF">METZ01_LOCUS129193</name>
</gene>
<dbReference type="AlphaFoldDB" id="A0A381YH35"/>
<dbReference type="SUPFAM" id="SSF51197">
    <property type="entry name" value="Clavaminate synthase-like"/>
    <property type="match status" value="1"/>
</dbReference>
<dbReference type="PANTHER" id="PTHR20883:SF48">
    <property type="entry name" value="ECTOINE DIOXYGENASE"/>
    <property type="match status" value="1"/>
</dbReference>
<dbReference type="Gene3D" id="2.60.120.620">
    <property type="entry name" value="q2cbj1_9rhob like domain"/>
    <property type="match status" value="1"/>
</dbReference>
<dbReference type="InterPro" id="IPR008775">
    <property type="entry name" value="Phytyl_CoA_dOase-like"/>
</dbReference>
<dbReference type="GO" id="GO:0016491">
    <property type="term" value="F:oxidoreductase activity"/>
    <property type="evidence" value="ECO:0007669"/>
    <property type="project" value="UniProtKB-ARBA"/>
</dbReference>
<dbReference type="Pfam" id="PF05721">
    <property type="entry name" value="PhyH"/>
    <property type="match status" value="1"/>
</dbReference>
<feature type="non-terminal residue" evidence="1">
    <location>
        <position position="1"/>
    </location>
</feature>
<name>A0A381YH35_9ZZZZ</name>
<dbReference type="PANTHER" id="PTHR20883">
    <property type="entry name" value="PHYTANOYL-COA DIOXYGENASE DOMAIN CONTAINING 1"/>
    <property type="match status" value="1"/>
</dbReference>
<accession>A0A381YH35</accession>